<dbReference type="SMART" id="SM00345">
    <property type="entry name" value="HTH_GNTR"/>
    <property type="match status" value="1"/>
</dbReference>
<evidence type="ECO:0000259" key="4">
    <source>
        <dbReference type="PROSITE" id="PS50949"/>
    </source>
</evidence>
<dbReference type="Gene3D" id="1.10.10.10">
    <property type="entry name" value="Winged helix-like DNA-binding domain superfamily/Winged helix DNA-binding domain"/>
    <property type="match status" value="1"/>
</dbReference>
<dbReference type="PANTHER" id="PTHR43537">
    <property type="entry name" value="TRANSCRIPTIONAL REGULATOR, GNTR FAMILY"/>
    <property type="match status" value="1"/>
</dbReference>
<keyword evidence="2" id="KW-0238">DNA-binding</keyword>
<dbReference type="Gene3D" id="1.20.120.530">
    <property type="entry name" value="GntR ligand-binding domain-like"/>
    <property type="match status" value="1"/>
</dbReference>
<evidence type="ECO:0000256" key="2">
    <source>
        <dbReference type="ARBA" id="ARBA00023125"/>
    </source>
</evidence>
<dbReference type="InterPro" id="IPR000524">
    <property type="entry name" value="Tscrpt_reg_HTH_GntR"/>
</dbReference>
<evidence type="ECO:0000256" key="1">
    <source>
        <dbReference type="ARBA" id="ARBA00023015"/>
    </source>
</evidence>
<dbReference type="Pfam" id="PF07729">
    <property type="entry name" value="FCD"/>
    <property type="match status" value="1"/>
</dbReference>
<organism evidence="5 6">
    <name type="scientific">Clostridium facile</name>
    <dbReference type="NCBI Taxonomy" id="2763035"/>
    <lineage>
        <taxon>Bacteria</taxon>
        <taxon>Bacillati</taxon>
        <taxon>Bacillota</taxon>
        <taxon>Clostridia</taxon>
        <taxon>Eubacteriales</taxon>
        <taxon>Clostridiaceae</taxon>
        <taxon>Clostridium</taxon>
    </lineage>
</organism>
<dbReference type="RefSeq" id="WP_069989099.1">
    <property type="nucleotide sequence ID" value="NZ_JACOQK010000001.1"/>
</dbReference>
<accession>A0ABR7IRG2</accession>
<evidence type="ECO:0000313" key="5">
    <source>
        <dbReference type="EMBL" id="MBC5787407.1"/>
    </source>
</evidence>
<dbReference type="Pfam" id="PF00392">
    <property type="entry name" value="GntR"/>
    <property type="match status" value="1"/>
</dbReference>
<dbReference type="SMART" id="SM00895">
    <property type="entry name" value="FCD"/>
    <property type="match status" value="1"/>
</dbReference>
<evidence type="ECO:0000313" key="6">
    <source>
        <dbReference type="Proteomes" id="UP000649151"/>
    </source>
</evidence>
<dbReference type="Proteomes" id="UP000649151">
    <property type="component" value="Unassembled WGS sequence"/>
</dbReference>
<dbReference type="PRINTS" id="PR00035">
    <property type="entry name" value="HTHGNTR"/>
</dbReference>
<keyword evidence="6" id="KW-1185">Reference proteome</keyword>
<proteinExistence type="predicted"/>
<dbReference type="SUPFAM" id="SSF46785">
    <property type="entry name" value="Winged helix' DNA-binding domain"/>
    <property type="match status" value="1"/>
</dbReference>
<keyword evidence="1" id="KW-0805">Transcription regulation</keyword>
<protein>
    <submittedName>
        <fullName evidence="5">FadR family transcriptional regulator</fullName>
    </submittedName>
</protein>
<comment type="caution">
    <text evidence="5">The sequence shown here is derived from an EMBL/GenBank/DDBJ whole genome shotgun (WGS) entry which is preliminary data.</text>
</comment>
<sequence>MKDTEKNLAQQVADTILSYITIEKKFVPGDKLPNENEFSAQLQVSRATLREAIRILASHNVLEIKRGKGTFVVERPDYEHPIDFNELSKTQLDVQALYEMRLMVEPQTAYYAAKRGTEQEIKRILEYGKQEEELILQGKDRTQIEQAFHQAITVAAHNSFVERLMPMIYQAIDSGVLLSNQADSKGIIQDTVNDHRLIMEFIAQRNGHGAKTAMELHILRAIKGFGFSED</sequence>
<keyword evidence="3" id="KW-0804">Transcription</keyword>
<dbReference type="InterPro" id="IPR036390">
    <property type="entry name" value="WH_DNA-bd_sf"/>
</dbReference>
<dbReference type="InterPro" id="IPR036388">
    <property type="entry name" value="WH-like_DNA-bd_sf"/>
</dbReference>
<dbReference type="EMBL" id="JACOQK010000001">
    <property type="protein sequence ID" value="MBC5787407.1"/>
    <property type="molecule type" value="Genomic_DNA"/>
</dbReference>
<dbReference type="PANTHER" id="PTHR43537:SF5">
    <property type="entry name" value="UXU OPERON TRANSCRIPTIONAL REGULATOR"/>
    <property type="match status" value="1"/>
</dbReference>
<evidence type="ECO:0000256" key="3">
    <source>
        <dbReference type="ARBA" id="ARBA00023163"/>
    </source>
</evidence>
<dbReference type="InterPro" id="IPR011711">
    <property type="entry name" value="GntR_C"/>
</dbReference>
<name>A0ABR7IRG2_9CLOT</name>
<dbReference type="CDD" id="cd07377">
    <property type="entry name" value="WHTH_GntR"/>
    <property type="match status" value="1"/>
</dbReference>
<dbReference type="SUPFAM" id="SSF48008">
    <property type="entry name" value="GntR ligand-binding domain-like"/>
    <property type="match status" value="1"/>
</dbReference>
<gene>
    <name evidence="5" type="ORF">H8Z77_05130</name>
</gene>
<feature type="domain" description="HTH gntR-type" evidence="4">
    <location>
        <begin position="6"/>
        <end position="75"/>
    </location>
</feature>
<dbReference type="PROSITE" id="PS50949">
    <property type="entry name" value="HTH_GNTR"/>
    <property type="match status" value="1"/>
</dbReference>
<reference evidence="5 6" key="1">
    <citation type="submission" date="2020-08" db="EMBL/GenBank/DDBJ databases">
        <title>Genome public.</title>
        <authorList>
            <person name="Liu C."/>
            <person name="Sun Q."/>
        </authorList>
    </citation>
    <scope>NUCLEOTIDE SEQUENCE [LARGE SCALE GENOMIC DNA]</scope>
    <source>
        <strain evidence="5 6">NSJ-27</strain>
    </source>
</reference>
<dbReference type="InterPro" id="IPR008920">
    <property type="entry name" value="TF_FadR/GntR_C"/>
</dbReference>